<name>A0ABZ0IT43_9BACT</name>
<protein>
    <submittedName>
        <fullName evidence="1">Uncharacterized protein</fullName>
    </submittedName>
</protein>
<accession>A0ABZ0IT43</accession>
<dbReference type="EMBL" id="CP136051">
    <property type="protein sequence ID" value="WOK07565.1"/>
    <property type="molecule type" value="Genomic_DNA"/>
</dbReference>
<dbReference type="RefSeq" id="WP_317490239.1">
    <property type="nucleotide sequence ID" value="NZ_CP136051.1"/>
</dbReference>
<proteinExistence type="predicted"/>
<reference evidence="1 2" key="1">
    <citation type="journal article" date="2023" name="Microbiol. Resour. Announc.">
        <title>Complete Genome Sequence of Imperialibacter roseus strain P4T.</title>
        <authorList>
            <person name="Tizabi D.R."/>
            <person name="Bachvaroff T."/>
            <person name="Hill R.T."/>
        </authorList>
    </citation>
    <scope>NUCLEOTIDE SEQUENCE [LARGE SCALE GENOMIC DNA]</scope>
    <source>
        <strain evidence="1 2">P4T</strain>
    </source>
</reference>
<sequence>MIYEKRGPAWVQLPLDSVHFDQSHFIRNFKAFTGEEPTGFLFNEENMANFFLHK</sequence>
<dbReference type="Proteomes" id="UP001302349">
    <property type="component" value="Chromosome"/>
</dbReference>
<gene>
    <name evidence="1" type="ORF">RT717_02880</name>
</gene>
<evidence type="ECO:0000313" key="2">
    <source>
        <dbReference type="Proteomes" id="UP001302349"/>
    </source>
</evidence>
<keyword evidence="2" id="KW-1185">Reference proteome</keyword>
<evidence type="ECO:0000313" key="1">
    <source>
        <dbReference type="EMBL" id="WOK07565.1"/>
    </source>
</evidence>
<organism evidence="1 2">
    <name type="scientific">Imperialibacter roseus</name>
    <dbReference type="NCBI Taxonomy" id="1324217"/>
    <lineage>
        <taxon>Bacteria</taxon>
        <taxon>Pseudomonadati</taxon>
        <taxon>Bacteroidota</taxon>
        <taxon>Cytophagia</taxon>
        <taxon>Cytophagales</taxon>
        <taxon>Flammeovirgaceae</taxon>
        <taxon>Imperialibacter</taxon>
    </lineage>
</organism>